<evidence type="ECO:0000313" key="4">
    <source>
        <dbReference type="Proteomes" id="UP000614287"/>
    </source>
</evidence>
<evidence type="ECO:0000313" key="3">
    <source>
        <dbReference type="EMBL" id="GHA67297.1"/>
    </source>
</evidence>
<keyword evidence="4" id="KW-1185">Reference proteome</keyword>
<sequence>MKAVLKWAVVASAVVLGLSACKIESNASVDSDAKVSFTTTYDLSLVLQRMQPVLASLKDADKILDRLNCDGLDPDGLKDKFDDFKCKDVAKGVVVISGSFKGELTNGIQIDENSKEVRVDAVRLFRTVTDIKPPKLNSDQINIGEPPAWLPVAKEKAEQYKNEGASLTLTLTMPAQVVSIDGQEASNVKNNVVAVNFVDIAGKPEYLIVSKQEKSVAWGRWLFIGLGLLLIVAAVLYLFNRQKKSPNKPTTSFTPPVAAESATDLEAEPSSVFEQSHEVKKEQAPSDTVVLKDADELHELAKDSISKVPEASKDDEPPKA</sequence>
<feature type="region of interest" description="Disordered" evidence="1">
    <location>
        <begin position="245"/>
        <end position="293"/>
    </location>
</feature>
<evidence type="ECO:0000256" key="2">
    <source>
        <dbReference type="SAM" id="Phobius"/>
    </source>
</evidence>
<feature type="transmembrane region" description="Helical" evidence="2">
    <location>
        <begin position="218"/>
        <end position="239"/>
    </location>
</feature>
<comment type="caution">
    <text evidence="3">The sequence shown here is derived from an EMBL/GenBank/DDBJ whole genome shotgun (WGS) entry which is preliminary data.</text>
</comment>
<keyword evidence="2" id="KW-1133">Transmembrane helix</keyword>
<dbReference type="Proteomes" id="UP000614287">
    <property type="component" value="Unassembled WGS sequence"/>
</dbReference>
<organism evidence="3 4">
    <name type="scientific">Formosimonas limnophila</name>
    <dbReference type="NCBI Taxonomy" id="1384487"/>
    <lineage>
        <taxon>Bacteria</taxon>
        <taxon>Pseudomonadati</taxon>
        <taxon>Pseudomonadota</taxon>
        <taxon>Betaproteobacteria</taxon>
        <taxon>Burkholderiales</taxon>
        <taxon>Burkholderiaceae</taxon>
        <taxon>Formosimonas</taxon>
    </lineage>
</organism>
<dbReference type="AlphaFoldDB" id="A0A8J3CGB1"/>
<reference evidence="3" key="1">
    <citation type="journal article" date="2014" name="Int. J. Syst. Evol. Microbiol.">
        <title>Complete genome sequence of Corynebacterium casei LMG S-19264T (=DSM 44701T), isolated from a smear-ripened cheese.</title>
        <authorList>
            <consortium name="US DOE Joint Genome Institute (JGI-PGF)"/>
            <person name="Walter F."/>
            <person name="Albersmeier A."/>
            <person name="Kalinowski J."/>
            <person name="Ruckert C."/>
        </authorList>
    </citation>
    <scope>NUCLEOTIDE SEQUENCE</scope>
    <source>
        <strain evidence="3">KCTC 32501</strain>
    </source>
</reference>
<keyword evidence="2" id="KW-0812">Transmembrane</keyword>
<proteinExistence type="predicted"/>
<keyword evidence="2" id="KW-0472">Membrane</keyword>
<dbReference type="RefSeq" id="WP_189491036.1">
    <property type="nucleotide sequence ID" value="NZ_BMZG01000002.1"/>
</dbReference>
<dbReference type="PROSITE" id="PS51257">
    <property type="entry name" value="PROKAR_LIPOPROTEIN"/>
    <property type="match status" value="1"/>
</dbReference>
<reference evidence="3" key="2">
    <citation type="submission" date="2020-09" db="EMBL/GenBank/DDBJ databases">
        <authorList>
            <person name="Sun Q."/>
            <person name="Kim S."/>
        </authorList>
    </citation>
    <scope>NUCLEOTIDE SEQUENCE</scope>
    <source>
        <strain evidence="3">KCTC 32501</strain>
    </source>
</reference>
<name>A0A8J3CGB1_9BURK</name>
<gene>
    <name evidence="3" type="ORF">GCM10009007_04870</name>
</gene>
<protein>
    <submittedName>
        <fullName evidence="3">Uncharacterized protein</fullName>
    </submittedName>
</protein>
<evidence type="ECO:0000256" key="1">
    <source>
        <dbReference type="SAM" id="MobiDB-lite"/>
    </source>
</evidence>
<dbReference type="EMBL" id="BMZG01000002">
    <property type="protein sequence ID" value="GHA67297.1"/>
    <property type="molecule type" value="Genomic_DNA"/>
</dbReference>
<accession>A0A8J3CGB1</accession>
<feature type="compositionally biased region" description="Basic and acidic residues" evidence="1">
    <location>
        <begin position="275"/>
        <end position="293"/>
    </location>
</feature>